<dbReference type="InterPro" id="IPR029058">
    <property type="entry name" value="AB_hydrolase_fold"/>
</dbReference>
<evidence type="ECO:0000256" key="8">
    <source>
        <dbReference type="ARBA" id="ARBA00023157"/>
    </source>
</evidence>
<comment type="similarity">
    <text evidence="1 10">Belongs to the tannase family.</text>
</comment>
<reference evidence="11" key="1">
    <citation type="journal article" date="2020" name="Stud. Mycol.">
        <title>101 Dothideomycetes genomes: a test case for predicting lifestyles and emergence of pathogens.</title>
        <authorList>
            <person name="Haridas S."/>
            <person name="Albert R."/>
            <person name="Binder M."/>
            <person name="Bloem J."/>
            <person name="Labutti K."/>
            <person name="Salamov A."/>
            <person name="Andreopoulos B."/>
            <person name="Baker S."/>
            <person name="Barry K."/>
            <person name="Bills G."/>
            <person name="Bluhm B."/>
            <person name="Cannon C."/>
            <person name="Castanera R."/>
            <person name="Culley D."/>
            <person name="Daum C."/>
            <person name="Ezra D."/>
            <person name="Gonzalez J."/>
            <person name="Henrissat B."/>
            <person name="Kuo A."/>
            <person name="Liang C."/>
            <person name="Lipzen A."/>
            <person name="Lutzoni F."/>
            <person name="Magnuson J."/>
            <person name="Mondo S."/>
            <person name="Nolan M."/>
            <person name="Ohm R."/>
            <person name="Pangilinan J."/>
            <person name="Park H.-J."/>
            <person name="Ramirez L."/>
            <person name="Alfaro M."/>
            <person name="Sun H."/>
            <person name="Tritt A."/>
            <person name="Yoshinaga Y."/>
            <person name="Zwiers L.-H."/>
            <person name="Turgeon B."/>
            <person name="Goodwin S."/>
            <person name="Spatafora J."/>
            <person name="Crous P."/>
            <person name="Grigoriev I."/>
        </authorList>
    </citation>
    <scope>NUCLEOTIDE SEQUENCE</scope>
    <source>
        <strain evidence="11">CBS 480.64</strain>
    </source>
</reference>
<dbReference type="PANTHER" id="PTHR33938">
    <property type="entry name" value="FERULOYL ESTERASE B-RELATED"/>
    <property type="match status" value="1"/>
</dbReference>
<proteinExistence type="inferred from homology"/>
<keyword evidence="7" id="KW-0106">Calcium</keyword>
<evidence type="ECO:0000256" key="3">
    <source>
        <dbReference type="ARBA" id="ARBA00022651"/>
    </source>
</evidence>
<organism evidence="11 12">
    <name type="scientific">Piedraia hortae CBS 480.64</name>
    <dbReference type="NCBI Taxonomy" id="1314780"/>
    <lineage>
        <taxon>Eukaryota</taxon>
        <taxon>Fungi</taxon>
        <taxon>Dikarya</taxon>
        <taxon>Ascomycota</taxon>
        <taxon>Pezizomycotina</taxon>
        <taxon>Dothideomycetes</taxon>
        <taxon>Dothideomycetidae</taxon>
        <taxon>Capnodiales</taxon>
        <taxon>Piedraiaceae</taxon>
        <taxon>Piedraia</taxon>
    </lineage>
</organism>
<keyword evidence="6 10" id="KW-0378">Hydrolase</keyword>
<evidence type="ECO:0000256" key="4">
    <source>
        <dbReference type="ARBA" id="ARBA00022723"/>
    </source>
</evidence>
<sequence>MRAGASLLLPLFAAAFAADPELNFYGLNAETSAAPCTSIVTPGQMSTPSIASTPKTSGTTLLKKPIVANSTAPAVGPTGTGLGGTGSVQRYAGETPKDSIIYETYVGTKSHVLEKRQAASCASLCSSLTTLNGYSVTPISCVQRSANTAVSVASGQANAQCGSSFTPTVDICQVTLNVKTSGTGSTYMEVWMPSGSQWNGRTMSTDNGGLNGCVHYVDMTYVSGLGFAAIGDNAGHNGSSFDGSWMLNNNEAIIDWSYRARHASVTLGKQIVSRYYGRGADWSYYIGCSAGGSQGLQSAQKYPNDFDGIISGASANDFNHLQAWSAHFRQLTGVRGNASFLEEADWTTVQSYIFAQCDQAIDGVNDGILEDPTLCKFDPSVIPVCSSTTTSGCLTSAQIQTVRSVFQPLYNAQNRLIYPALVLGSQIDAFRLGLLSGSIQGIAQDFFRGAVYNNSNFDVTKLSTTDYARADALDNLHGNPSAFNGDLSQFRSAGKKLIMYHGMADPMTSALNSQRYYQKVARTMNIDNTAMDDFLRFFRISGMAHCGVGGISGAGAWMFGQNGAASGAPNNIVQNLVDWVENGQAPDTLLGTKFWYDLPSLGIEFQRRHCRYPYRTTYVSGDSTDPNSWDCEYISNWQNCAGVTCNSDGTF</sequence>
<feature type="signal peptide" evidence="10">
    <location>
        <begin position="1"/>
        <end position="17"/>
    </location>
</feature>
<name>A0A6A7CA18_9PEZI</name>
<dbReference type="Pfam" id="PF07519">
    <property type="entry name" value="Tannase"/>
    <property type="match status" value="1"/>
</dbReference>
<keyword evidence="5 10" id="KW-0732">Signal</keyword>
<evidence type="ECO:0000313" key="12">
    <source>
        <dbReference type="Proteomes" id="UP000799421"/>
    </source>
</evidence>
<dbReference type="SUPFAM" id="SSF53474">
    <property type="entry name" value="alpha/beta-Hydrolases"/>
    <property type="match status" value="1"/>
</dbReference>
<dbReference type="AlphaFoldDB" id="A0A6A7CA18"/>
<keyword evidence="12" id="KW-1185">Reference proteome</keyword>
<gene>
    <name evidence="11" type="ORF">K470DRAFT_3472</name>
</gene>
<dbReference type="PANTHER" id="PTHR33938:SF15">
    <property type="entry name" value="FERULOYL ESTERASE B-RELATED"/>
    <property type="match status" value="1"/>
</dbReference>
<dbReference type="OrthoDB" id="3039123at2759"/>
<protein>
    <recommendedName>
        <fullName evidence="10">Carboxylic ester hydrolase</fullName>
        <ecNumber evidence="10">3.1.1.-</ecNumber>
    </recommendedName>
</protein>
<accession>A0A6A7CA18</accession>
<dbReference type="GO" id="GO:0046872">
    <property type="term" value="F:metal ion binding"/>
    <property type="evidence" value="ECO:0007669"/>
    <property type="project" value="UniProtKB-KW"/>
</dbReference>
<keyword evidence="2" id="KW-0719">Serine esterase</keyword>
<dbReference type="GO" id="GO:0045493">
    <property type="term" value="P:xylan catabolic process"/>
    <property type="evidence" value="ECO:0007669"/>
    <property type="project" value="UniProtKB-KW"/>
</dbReference>
<evidence type="ECO:0000256" key="7">
    <source>
        <dbReference type="ARBA" id="ARBA00022837"/>
    </source>
</evidence>
<evidence type="ECO:0000256" key="6">
    <source>
        <dbReference type="ARBA" id="ARBA00022801"/>
    </source>
</evidence>
<keyword evidence="4" id="KW-0479">Metal-binding</keyword>
<keyword evidence="3" id="KW-0624">Polysaccharide degradation</keyword>
<dbReference type="InterPro" id="IPR011118">
    <property type="entry name" value="Tannase/feruloyl_esterase"/>
</dbReference>
<evidence type="ECO:0000256" key="2">
    <source>
        <dbReference type="ARBA" id="ARBA00022487"/>
    </source>
</evidence>
<feature type="chain" id="PRO_5025719490" description="Carboxylic ester hydrolase" evidence="10">
    <location>
        <begin position="18"/>
        <end position="651"/>
    </location>
</feature>
<dbReference type="EC" id="3.1.1.-" evidence="10"/>
<dbReference type="Proteomes" id="UP000799421">
    <property type="component" value="Unassembled WGS sequence"/>
</dbReference>
<evidence type="ECO:0000256" key="1">
    <source>
        <dbReference type="ARBA" id="ARBA00006249"/>
    </source>
</evidence>
<dbReference type="GO" id="GO:0030600">
    <property type="term" value="F:feruloyl esterase activity"/>
    <property type="evidence" value="ECO:0007669"/>
    <property type="project" value="UniProtKB-EC"/>
</dbReference>
<evidence type="ECO:0000256" key="5">
    <source>
        <dbReference type="ARBA" id="ARBA00022729"/>
    </source>
</evidence>
<evidence type="ECO:0000256" key="10">
    <source>
        <dbReference type="RuleBase" id="RU361238"/>
    </source>
</evidence>
<keyword evidence="8" id="KW-1015">Disulfide bond</keyword>
<evidence type="ECO:0000256" key="9">
    <source>
        <dbReference type="ARBA" id="ARBA00034075"/>
    </source>
</evidence>
<keyword evidence="3" id="KW-0858">Xylan degradation</keyword>
<dbReference type="EMBL" id="MU005957">
    <property type="protein sequence ID" value="KAF2864416.1"/>
    <property type="molecule type" value="Genomic_DNA"/>
</dbReference>
<comment type="catalytic activity">
    <reaction evidence="9">
        <text>feruloyl-polysaccharide + H2O = ferulate + polysaccharide.</text>
        <dbReference type="EC" id="3.1.1.73"/>
    </reaction>
</comment>
<keyword evidence="3" id="KW-0119">Carbohydrate metabolism</keyword>
<evidence type="ECO:0000313" key="11">
    <source>
        <dbReference type="EMBL" id="KAF2864416.1"/>
    </source>
</evidence>